<evidence type="ECO:0000256" key="1">
    <source>
        <dbReference type="SAM" id="MobiDB-lite"/>
    </source>
</evidence>
<feature type="compositionally biased region" description="Polar residues" evidence="1">
    <location>
        <begin position="48"/>
        <end position="57"/>
    </location>
</feature>
<proteinExistence type="predicted"/>
<reference evidence="2" key="1">
    <citation type="submission" date="2022-11" db="EMBL/GenBank/DDBJ databases">
        <authorList>
            <person name="Petersen C."/>
        </authorList>
    </citation>
    <scope>NUCLEOTIDE SEQUENCE</scope>
    <source>
        <strain evidence="2">IBT 30761</strain>
    </source>
</reference>
<gene>
    <name evidence="2" type="ORF">N7532_001213</name>
</gene>
<name>A0A9W9G253_9EURO</name>
<dbReference type="RefSeq" id="XP_056478748.1">
    <property type="nucleotide sequence ID" value="XM_056613707.1"/>
</dbReference>
<accession>A0A9W9G253</accession>
<protein>
    <submittedName>
        <fullName evidence="2">Uncharacterized protein</fullName>
    </submittedName>
</protein>
<sequence>MRAGAELNNSIDHLANRLGNVRVQTKKQRKAAREAAASPANVPANGLPTPSTRTGNKTPRVPRMGKIIAVSDGHHQRYVRERRGNTGKDDTNTHRADPRLLKSGKKNRRQKRAASEPAEANYASDDLRRGQLLLDNQPAENNGASVSTPLVVPQALFDAFGTGTPMGEDTPMTGGTPSLDCTPMSE</sequence>
<dbReference type="Proteomes" id="UP001149074">
    <property type="component" value="Unassembled WGS sequence"/>
</dbReference>
<feature type="region of interest" description="Disordered" evidence="1">
    <location>
        <begin position="161"/>
        <end position="186"/>
    </location>
</feature>
<organism evidence="2 3">
    <name type="scientific">Penicillium argentinense</name>
    <dbReference type="NCBI Taxonomy" id="1131581"/>
    <lineage>
        <taxon>Eukaryota</taxon>
        <taxon>Fungi</taxon>
        <taxon>Dikarya</taxon>
        <taxon>Ascomycota</taxon>
        <taxon>Pezizomycotina</taxon>
        <taxon>Eurotiomycetes</taxon>
        <taxon>Eurotiomycetidae</taxon>
        <taxon>Eurotiales</taxon>
        <taxon>Aspergillaceae</taxon>
        <taxon>Penicillium</taxon>
    </lineage>
</organism>
<dbReference type="EMBL" id="JAPQKI010000002">
    <property type="protein sequence ID" value="KAJ5110678.1"/>
    <property type="molecule type" value="Genomic_DNA"/>
</dbReference>
<evidence type="ECO:0000313" key="3">
    <source>
        <dbReference type="Proteomes" id="UP001149074"/>
    </source>
</evidence>
<feature type="compositionally biased region" description="Low complexity" evidence="1">
    <location>
        <begin position="34"/>
        <end position="45"/>
    </location>
</feature>
<comment type="caution">
    <text evidence="2">The sequence shown here is derived from an EMBL/GenBank/DDBJ whole genome shotgun (WGS) entry which is preliminary data.</text>
</comment>
<dbReference type="GeneID" id="81352686"/>
<dbReference type="AlphaFoldDB" id="A0A9W9G253"/>
<keyword evidence="3" id="KW-1185">Reference proteome</keyword>
<evidence type="ECO:0000313" key="2">
    <source>
        <dbReference type="EMBL" id="KAJ5110678.1"/>
    </source>
</evidence>
<reference evidence="2" key="2">
    <citation type="journal article" date="2023" name="IMA Fungus">
        <title>Comparative genomic study of the Penicillium genus elucidates a diverse pangenome and 15 lateral gene transfer events.</title>
        <authorList>
            <person name="Petersen C."/>
            <person name="Sorensen T."/>
            <person name="Nielsen M.R."/>
            <person name="Sondergaard T.E."/>
            <person name="Sorensen J.L."/>
            <person name="Fitzpatrick D.A."/>
            <person name="Frisvad J.C."/>
            <person name="Nielsen K.L."/>
        </authorList>
    </citation>
    <scope>NUCLEOTIDE SEQUENCE</scope>
    <source>
        <strain evidence="2">IBT 30761</strain>
    </source>
</reference>
<feature type="compositionally biased region" description="Basic residues" evidence="1">
    <location>
        <begin position="102"/>
        <end position="112"/>
    </location>
</feature>
<feature type="region of interest" description="Disordered" evidence="1">
    <location>
        <begin position="18"/>
        <end position="127"/>
    </location>
</feature>
<feature type="compositionally biased region" description="Basic and acidic residues" evidence="1">
    <location>
        <begin position="72"/>
        <end position="100"/>
    </location>
</feature>